<reference evidence="1" key="1">
    <citation type="submission" date="2015-12" db="EMBL/GenBank/DDBJ databases">
        <title>Update maize B73 reference genome by single molecule sequencing technologies.</title>
        <authorList>
            <consortium name="Maize Genome Sequencing Project"/>
            <person name="Ware D."/>
        </authorList>
    </citation>
    <scope>NUCLEOTIDE SEQUENCE [LARGE SCALE GENOMIC DNA]</scope>
    <source>
        <tissue evidence="1">Seedling</tissue>
    </source>
</reference>
<dbReference type="EMBL" id="CM007647">
    <property type="protein sequence ID" value="ONM10282.1"/>
    <property type="molecule type" value="Genomic_DNA"/>
</dbReference>
<name>A0A1D6L7Q6_MAIZE</name>
<dbReference type="InParanoid" id="A0A1D6L7Q6"/>
<gene>
    <name evidence="1" type="ORF">ZEAMMB73_Zm00001d034450</name>
</gene>
<sequence>MEVCDLRKVPDAAARATLDRVSNQAANRLIGEGRGAAAGVLEGTTSGVVYMEKTVEDAEGTASVVRAMSEKFDLLI</sequence>
<accession>A0A1D6L7Q6</accession>
<proteinExistence type="predicted"/>
<evidence type="ECO:0000313" key="1">
    <source>
        <dbReference type="EMBL" id="ONM10282.1"/>
    </source>
</evidence>
<protein>
    <submittedName>
        <fullName evidence="1">Uncharacterized protein</fullName>
    </submittedName>
</protein>
<organism evidence="1">
    <name type="scientific">Zea mays</name>
    <name type="common">Maize</name>
    <dbReference type="NCBI Taxonomy" id="4577"/>
    <lineage>
        <taxon>Eukaryota</taxon>
        <taxon>Viridiplantae</taxon>
        <taxon>Streptophyta</taxon>
        <taxon>Embryophyta</taxon>
        <taxon>Tracheophyta</taxon>
        <taxon>Spermatophyta</taxon>
        <taxon>Magnoliopsida</taxon>
        <taxon>Liliopsida</taxon>
        <taxon>Poales</taxon>
        <taxon>Poaceae</taxon>
        <taxon>PACMAD clade</taxon>
        <taxon>Panicoideae</taxon>
        <taxon>Andropogonodae</taxon>
        <taxon>Andropogoneae</taxon>
        <taxon>Tripsacinae</taxon>
        <taxon>Zea</taxon>
    </lineage>
</organism>
<feature type="non-terminal residue" evidence="1">
    <location>
        <position position="76"/>
    </location>
</feature>
<dbReference type="AlphaFoldDB" id="A0A1D6L7Q6"/>